<evidence type="ECO:0000259" key="2">
    <source>
        <dbReference type="Pfam" id="PF20432"/>
    </source>
</evidence>
<feature type="domain" description="Antitoxin Xre-like helix-turn-helix" evidence="2">
    <location>
        <begin position="23"/>
        <end position="84"/>
    </location>
</feature>
<evidence type="ECO:0000259" key="1">
    <source>
        <dbReference type="Pfam" id="PF09722"/>
    </source>
</evidence>
<dbReference type="InterPro" id="IPR046847">
    <property type="entry name" value="Xre-like_HTH"/>
</dbReference>
<dbReference type="InterPro" id="IPR024467">
    <property type="entry name" value="Xre/MbcA/ParS-like_toxin-bd"/>
</dbReference>
<dbReference type="AlphaFoldDB" id="A0A0F9XAW3"/>
<dbReference type="InterPro" id="IPR011979">
    <property type="entry name" value="Antitox_Xre"/>
</dbReference>
<protein>
    <submittedName>
        <fullName evidence="3">Uncharacterized protein</fullName>
    </submittedName>
</protein>
<dbReference type="NCBIfam" id="TIGR02293">
    <property type="entry name" value="TAS_TIGR02293"/>
    <property type="match status" value="1"/>
</dbReference>
<organism evidence="3">
    <name type="scientific">marine sediment metagenome</name>
    <dbReference type="NCBI Taxonomy" id="412755"/>
    <lineage>
        <taxon>unclassified sequences</taxon>
        <taxon>metagenomes</taxon>
        <taxon>ecological metagenomes</taxon>
    </lineage>
</organism>
<evidence type="ECO:0000313" key="3">
    <source>
        <dbReference type="EMBL" id="KKN96216.1"/>
    </source>
</evidence>
<sequence length="142" mass="15342">MMSPPSGPFWKLALEQHELSERERIQRIEKGLESAVVKTISQALMLSKRSAAELANTSESTLTRLQRNGGRLNAGGSERIDRVLALAKQAIDVIEDPETAIAWLSTGNLSLGGASPVMLCCTDLGGRQARRLLTGIEWGVSV</sequence>
<reference evidence="3" key="1">
    <citation type="journal article" date="2015" name="Nature">
        <title>Complex archaea that bridge the gap between prokaryotes and eukaryotes.</title>
        <authorList>
            <person name="Spang A."/>
            <person name="Saw J.H."/>
            <person name="Jorgensen S.L."/>
            <person name="Zaremba-Niedzwiedzka K."/>
            <person name="Martijn J."/>
            <person name="Lind A.E."/>
            <person name="van Eijk R."/>
            <person name="Schleper C."/>
            <person name="Guy L."/>
            <person name="Ettema T.J."/>
        </authorList>
    </citation>
    <scope>NUCLEOTIDE SEQUENCE</scope>
</reference>
<gene>
    <name evidence="3" type="ORF">LCGC14_0171460</name>
</gene>
<name>A0A0F9XAW3_9ZZZZ</name>
<dbReference type="GO" id="GO:0003677">
    <property type="term" value="F:DNA binding"/>
    <property type="evidence" value="ECO:0007669"/>
    <property type="project" value="InterPro"/>
</dbReference>
<dbReference type="Pfam" id="PF20432">
    <property type="entry name" value="Xre-like-HTH"/>
    <property type="match status" value="1"/>
</dbReference>
<comment type="caution">
    <text evidence="3">The sequence shown here is derived from an EMBL/GenBank/DDBJ whole genome shotgun (WGS) entry which is preliminary data.</text>
</comment>
<dbReference type="EMBL" id="LAZR01000066">
    <property type="protein sequence ID" value="KKN96216.1"/>
    <property type="molecule type" value="Genomic_DNA"/>
</dbReference>
<accession>A0A0F9XAW3</accession>
<proteinExistence type="predicted"/>
<dbReference type="Pfam" id="PF09722">
    <property type="entry name" value="Xre_MbcA_ParS_C"/>
    <property type="match status" value="1"/>
</dbReference>
<feature type="domain" description="Antitoxin Xre/MbcA/ParS-like toxin-binding" evidence="1">
    <location>
        <begin position="89"/>
        <end position="139"/>
    </location>
</feature>